<evidence type="ECO:0000256" key="2">
    <source>
        <dbReference type="SAM" id="MobiDB-lite"/>
    </source>
</evidence>
<gene>
    <name evidence="3" type="ORF">SETTUDRAFT_77129</name>
</gene>
<keyword evidence="4" id="KW-1185">Reference proteome</keyword>
<sequence>MPKVPSSRRVRVQKSNEERYSCADRVQQQGNEMPFRCKRCEEKDLCCFVDTATRRCAGCISVKAECSLFVSEEEWERVQQEREQKELEAAARLRRELLEVKSRERSYARRDLALLEFQDRAKEKAEGSSAPGTDLPAVEPSLSGPSADLG</sequence>
<evidence type="ECO:0000313" key="3">
    <source>
        <dbReference type="EMBL" id="EOA86485.1"/>
    </source>
</evidence>
<dbReference type="Proteomes" id="UP000016935">
    <property type="component" value="Unassembled WGS sequence"/>
</dbReference>
<dbReference type="GeneID" id="19405410"/>
<accession>R0INC1</accession>
<feature type="coiled-coil region" evidence="1">
    <location>
        <begin position="70"/>
        <end position="100"/>
    </location>
</feature>
<name>R0INC1_EXST2</name>
<protein>
    <submittedName>
        <fullName evidence="3">Uncharacterized protein</fullName>
    </submittedName>
</protein>
<dbReference type="RefSeq" id="XP_008025929.1">
    <property type="nucleotide sequence ID" value="XM_008027738.1"/>
</dbReference>
<evidence type="ECO:0000256" key="1">
    <source>
        <dbReference type="SAM" id="Coils"/>
    </source>
</evidence>
<dbReference type="AlphaFoldDB" id="R0INC1"/>
<reference evidence="3 4" key="2">
    <citation type="journal article" date="2013" name="PLoS Genet.">
        <title>Comparative genome structure, secondary metabolite, and effector coding capacity across Cochliobolus pathogens.</title>
        <authorList>
            <person name="Condon B.J."/>
            <person name="Leng Y."/>
            <person name="Wu D."/>
            <person name="Bushley K.E."/>
            <person name="Ohm R.A."/>
            <person name="Otillar R."/>
            <person name="Martin J."/>
            <person name="Schackwitz W."/>
            <person name="Grimwood J."/>
            <person name="MohdZainudin N."/>
            <person name="Xue C."/>
            <person name="Wang R."/>
            <person name="Manning V.A."/>
            <person name="Dhillon B."/>
            <person name="Tu Z.J."/>
            <person name="Steffenson B.J."/>
            <person name="Salamov A."/>
            <person name="Sun H."/>
            <person name="Lowry S."/>
            <person name="LaButti K."/>
            <person name="Han J."/>
            <person name="Copeland A."/>
            <person name="Lindquist E."/>
            <person name="Barry K."/>
            <person name="Schmutz J."/>
            <person name="Baker S.E."/>
            <person name="Ciuffetti L.M."/>
            <person name="Grigoriev I.V."/>
            <person name="Zhong S."/>
            <person name="Turgeon B.G."/>
        </authorList>
    </citation>
    <scope>NUCLEOTIDE SEQUENCE [LARGE SCALE GENOMIC DNA]</scope>
    <source>
        <strain evidence="4">28A</strain>
    </source>
</reference>
<dbReference type="OrthoDB" id="3796976at2759"/>
<proteinExistence type="predicted"/>
<keyword evidence="1" id="KW-0175">Coiled coil</keyword>
<feature type="region of interest" description="Disordered" evidence="2">
    <location>
        <begin position="123"/>
        <end position="150"/>
    </location>
</feature>
<organism evidence="3 4">
    <name type="scientific">Exserohilum turcicum (strain 28A)</name>
    <name type="common">Northern leaf blight fungus</name>
    <name type="synonym">Setosphaeria turcica</name>
    <dbReference type="NCBI Taxonomy" id="671987"/>
    <lineage>
        <taxon>Eukaryota</taxon>
        <taxon>Fungi</taxon>
        <taxon>Dikarya</taxon>
        <taxon>Ascomycota</taxon>
        <taxon>Pezizomycotina</taxon>
        <taxon>Dothideomycetes</taxon>
        <taxon>Pleosporomycetidae</taxon>
        <taxon>Pleosporales</taxon>
        <taxon>Pleosporineae</taxon>
        <taxon>Pleosporaceae</taxon>
        <taxon>Exserohilum</taxon>
    </lineage>
</organism>
<feature type="non-terminal residue" evidence="3">
    <location>
        <position position="150"/>
    </location>
</feature>
<reference evidence="3 4" key="1">
    <citation type="journal article" date="2012" name="PLoS Pathog.">
        <title>Diverse lifestyles and strategies of plant pathogenesis encoded in the genomes of eighteen Dothideomycetes fungi.</title>
        <authorList>
            <person name="Ohm R.A."/>
            <person name="Feau N."/>
            <person name="Henrissat B."/>
            <person name="Schoch C.L."/>
            <person name="Horwitz B.A."/>
            <person name="Barry K.W."/>
            <person name="Condon B.J."/>
            <person name="Copeland A.C."/>
            <person name="Dhillon B."/>
            <person name="Glaser F."/>
            <person name="Hesse C.N."/>
            <person name="Kosti I."/>
            <person name="LaButti K."/>
            <person name="Lindquist E.A."/>
            <person name="Lucas S."/>
            <person name="Salamov A.A."/>
            <person name="Bradshaw R.E."/>
            <person name="Ciuffetti L."/>
            <person name="Hamelin R.C."/>
            <person name="Kema G.H.J."/>
            <person name="Lawrence C."/>
            <person name="Scott J.A."/>
            <person name="Spatafora J.W."/>
            <person name="Turgeon B.G."/>
            <person name="de Wit P.J.G.M."/>
            <person name="Zhong S."/>
            <person name="Goodwin S.B."/>
            <person name="Grigoriev I.V."/>
        </authorList>
    </citation>
    <scope>NUCLEOTIDE SEQUENCE [LARGE SCALE GENOMIC DNA]</scope>
    <source>
        <strain evidence="4">28A</strain>
    </source>
</reference>
<evidence type="ECO:0000313" key="4">
    <source>
        <dbReference type="Proteomes" id="UP000016935"/>
    </source>
</evidence>
<dbReference type="EMBL" id="KB908593">
    <property type="protein sequence ID" value="EOA86485.1"/>
    <property type="molecule type" value="Genomic_DNA"/>
</dbReference>
<dbReference type="HOGENOM" id="CLU_152724_0_0_1"/>